<organism evidence="1 2">
    <name type="scientific">Candidatus Methylumidiphilus alinenensis</name>
    <dbReference type="NCBI Taxonomy" id="2202197"/>
    <lineage>
        <taxon>Bacteria</taxon>
        <taxon>Pseudomonadati</taxon>
        <taxon>Pseudomonadota</taxon>
        <taxon>Gammaproteobacteria</taxon>
        <taxon>Methylococcales</taxon>
        <taxon>Candidatus Methylumidiphilus</taxon>
    </lineage>
</organism>
<proteinExistence type="predicted"/>
<evidence type="ECO:0000313" key="1">
    <source>
        <dbReference type="EMBL" id="PZN84641.1"/>
    </source>
</evidence>
<accession>A0A2W4RL23</accession>
<gene>
    <name evidence="1" type="ORF">DM484_02510</name>
</gene>
<evidence type="ECO:0000313" key="2">
    <source>
        <dbReference type="Proteomes" id="UP000249396"/>
    </source>
</evidence>
<dbReference type="Proteomes" id="UP000249396">
    <property type="component" value="Unassembled WGS sequence"/>
</dbReference>
<dbReference type="EMBL" id="QJPH01000146">
    <property type="protein sequence ID" value="PZN84641.1"/>
    <property type="molecule type" value="Genomic_DNA"/>
</dbReference>
<sequence>MDGFRLMLLVGRHRIRRITSLYPPYTVFRKMAANPRAGAIAACRVLRRMQGLFMRRNTLRYCALRINQEKTLNAVT</sequence>
<reference evidence="1 2" key="1">
    <citation type="journal article" date="2018" name="Aquat. Microb. Ecol.">
        <title>Gammaproteobacterial methanotrophs dominate.</title>
        <authorList>
            <person name="Rissanen A.J."/>
            <person name="Saarenheimo J."/>
            <person name="Tiirola M."/>
            <person name="Peura S."/>
            <person name="Aalto S.L."/>
            <person name="Karvinen A."/>
            <person name="Nykanen H."/>
        </authorList>
    </citation>
    <scope>NUCLEOTIDE SEQUENCE [LARGE SCALE GENOMIC DNA]</scope>
    <source>
        <strain evidence="1">AMbin10</strain>
    </source>
</reference>
<dbReference type="AlphaFoldDB" id="A0A2W4RL23"/>
<name>A0A2W4RL23_9GAMM</name>
<comment type="caution">
    <text evidence="1">The sequence shown here is derived from an EMBL/GenBank/DDBJ whole genome shotgun (WGS) entry which is preliminary data.</text>
</comment>
<protein>
    <submittedName>
        <fullName evidence="1">Uncharacterized protein</fullName>
    </submittedName>
</protein>